<dbReference type="Gene3D" id="1.10.238.10">
    <property type="entry name" value="EF-hand"/>
    <property type="match status" value="1"/>
</dbReference>
<dbReference type="InterPro" id="IPR000261">
    <property type="entry name" value="EH_dom"/>
</dbReference>
<dbReference type="SUPFAM" id="SSF47473">
    <property type="entry name" value="EF-hand"/>
    <property type="match status" value="1"/>
</dbReference>
<reference evidence="2 3" key="1">
    <citation type="journal article" date="2015" name="Nat. Commun.">
        <title>Lucilia cuprina genome unlocks parasitic fly biology to underpin future interventions.</title>
        <authorList>
            <person name="Anstead C.A."/>
            <person name="Korhonen P.K."/>
            <person name="Young N.D."/>
            <person name="Hall R.S."/>
            <person name="Jex A.R."/>
            <person name="Murali S.C."/>
            <person name="Hughes D.S."/>
            <person name="Lee S.F."/>
            <person name="Perry T."/>
            <person name="Stroehlein A.J."/>
            <person name="Ansell B.R."/>
            <person name="Breugelmans B."/>
            <person name="Hofmann A."/>
            <person name="Qu J."/>
            <person name="Dugan S."/>
            <person name="Lee S.L."/>
            <person name="Chao H."/>
            <person name="Dinh H."/>
            <person name="Han Y."/>
            <person name="Doddapaneni H.V."/>
            <person name="Worley K.C."/>
            <person name="Muzny D.M."/>
            <person name="Ioannidis P."/>
            <person name="Waterhouse R.M."/>
            <person name="Zdobnov E.M."/>
            <person name="James P.J."/>
            <person name="Bagnall N.H."/>
            <person name="Kotze A.C."/>
            <person name="Gibbs R.A."/>
            <person name="Richards S."/>
            <person name="Batterham P."/>
            <person name="Gasser R.B."/>
        </authorList>
    </citation>
    <scope>NUCLEOTIDE SEQUENCE [LARGE SCALE GENOMIC DNA]</scope>
    <source>
        <strain evidence="2 3">LS</strain>
        <tissue evidence="2">Full body</tissue>
    </source>
</reference>
<keyword evidence="3" id="KW-1185">Reference proteome</keyword>
<protein>
    <recommendedName>
        <fullName evidence="1">EH domain-containing protein</fullName>
    </recommendedName>
</protein>
<dbReference type="STRING" id="7375.A0A0L0BZ09"/>
<evidence type="ECO:0000313" key="2">
    <source>
        <dbReference type="EMBL" id="KNC25250.1"/>
    </source>
</evidence>
<dbReference type="AlphaFoldDB" id="A0A0L0BZ09"/>
<gene>
    <name evidence="2" type="ORF">FF38_08842</name>
</gene>
<sequence length="90" mass="10559">FNPSTDDNQDDDELKLRTDFSWYISPSDRGQYESIYSVNCDRWGGITFESLNEFYKLLQVPSTDISSAWNLVNPKSEASIDKEQYQFQHH</sequence>
<dbReference type="EMBL" id="JRES01001134">
    <property type="protein sequence ID" value="KNC25250.1"/>
    <property type="molecule type" value="Genomic_DNA"/>
</dbReference>
<dbReference type="Proteomes" id="UP000037069">
    <property type="component" value="Unassembled WGS sequence"/>
</dbReference>
<evidence type="ECO:0000313" key="3">
    <source>
        <dbReference type="Proteomes" id="UP000037069"/>
    </source>
</evidence>
<dbReference type="InterPro" id="IPR011992">
    <property type="entry name" value="EF-hand-dom_pair"/>
</dbReference>
<accession>A0A0L0BZ09</accession>
<organism evidence="2 3">
    <name type="scientific">Lucilia cuprina</name>
    <name type="common">Green bottle fly</name>
    <name type="synonym">Australian sheep blowfly</name>
    <dbReference type="NCBI Taxonomy" id="7375"/>
    <lineage>
        <taxon>Eukaryota</taxon>
        <taxon>Metazoa</taxon>
        <taxon>Ecdysozoa</taxon>
        <taxon>Arthropoda</taxon>
        <taxon>Hexapoda</taxon>
        <taxon>Insecta</taxon>
        <taxon>Pterygota</taxon>
        <taxon>Neoptera</taxon>
        <taxon>Endopterygota</taxon>
        <taxon>Diptera</taxon>
        <taxon>Brachycera</taxon>
        <taxon>Muscomorpha</taxon>
        <taxon>Oestroidea</taxon>
        <taxon>Calliphoridae</taxon>
        <taxon>Luciliinae</taxon>
        <taxon>Lucilia</taxon>
    </lineage>
</organism>
<feature type="non-terminal residue" evidence="2">
    <location>
        <position position="1"/>
    </location>
</feature>
<proteinExistence type="predicted"/>
<feature type="domain" description="EH" evidence="1">
    <location>
        <begin position="28"/>
        <end position="90"/>
    </location>
</feature>
<name>A0A0L0BZ09_LUCCU</name>
<comment type="caution">
    <text evidence="2">The sequence shown here is derived from an EMBL/GenBank/DDBJ whole genome shotgun (WGS) entry which is preliminary data.</text>
</comment>
<evidence type="ECO:0000259" key="1">
    <source>
        <dbReference type="PROSITE" id="PS50031"/>
    </source>
</evidence>
<dbReference type="PROSITE" id="PS50031">
    <property type="entry name" value="EH"/>
    <property type="match status" value="1"/>
</dbReference>